<proteinExistence type="predicted"/>
<keyword evidence="2" id="KW-1185">Reference proteome</keyword>
<accession>A0ACC0I8W2</accession>
<gene>
    <name evidence="1" type="ORF">LOK49_LG03G03895</name>
</gene>
<name>A0ACC0I8W2_9ERIC</name>
<organism evidence="1 2">
    <name type="scientific">Camellia lanceoleosa</name>
    <dbReference type="NCBI Taxonomy" id="1840588"/>
    <lineage>
        <taxon>Eukaryota</taxon>
        <taxon>Viridiplantae</taxon>
        <taxon>Streptophyta</taxon>
        <taxon>Embryophyta</taxon>
        <taxon>Tracheophyta</taxon>
        <taxon>Spermatophyta</taxon>
        <taxon>Magnoliopsida</taxon>
        <taxon>eudicotyledons</taxon>
        <taxon>Gunneridae</taxon>
        <taxon>Pentapetalae</taxon>
        <taxon>asterids</taxon>
        <taxon>Ericales</taxon>
        <taxon>Theaceae</taxon>
        <taxon>Camellia</taxon>
    </lineage>
</organism>
<dbReference type="Proteomes" id="UP001060215">
    <property type="component" value="Chromosome 6"/>
</dbReference>
<sequence length="186" mass="21201">MFCIVESVMDKVGNRGRLFFDSLCSFQRNCIFDVLSVAPISNHIAFIMDGNRRYAKKWNMVESAGHRVGFLALILILRYCYELGLKYETVYAFSIDNLKRKPEEVQALMDLMEEKIEGLMKEESIVNCYGVRVHFIGNLKFLNKSVMVATERVIVATANNSKVVLSICVAYTSTDEIVNTIQRSCD</sequence>
<evidence type="ECO:0000313" key="2">
    <source>
        <dbReference type="Proteomes" id="UP001060215"/>
    </source>
</evidence>
<protein>
    <submittedName>
        <fullName evidence="1">Dehydrodolichyl diphosphate synthase 6</fullName>
    </submittedName>
</protein>
<reference evidence="1 2" key="1">
    <citation type="journal article" date="2022" name="Plant J.">
        <title>Chromosome-level genome of Camellia lanceoleosa provides a valuable resource for understanding genome evolution and self-incompatibility.</title>
        <authorList>
            <person name="Gong W."/>
            <person name="Xiao S."/>
            <person name="Wang L."/>
            <person name="Liao Z."/>
            <person name="Chang Y."/>
            <person name="Mo W."/>
            <person name="Hu G."/>
            <person name="Li W."/>
            <person name="Zhao G."/>
            <person name="Zhu H."/>
            <person name="Hu X."/>
            <person name="Ji K."/>
            <person name="Xiang X."/>
            <person name="Song Q."/>
            <person name="Yuan D."/>
            <person name="Jin S."/>
            <person name="Zhang L."/>
        </authorList>
    </citation>
    <scope>NUCLEOTIDE SEQUENCE [LARGE SCALE GENOMIC DNA]</scope>
    <source>
        <strain evidence="1">SQ_2022a</strain>
    </source>
</reference>
<evidence type="ECO:0000313" key="1">
    <source>
        <dbReference type="EMBL" id="KAI8021354.1"/>
    </source>
</evidence>
<dbReference type="EMBL" id="CM045763">
    <property type="protein sequence ID" value="KAI8021354.1"/>
    <property type="molecule type" value="Genomic_DNA"/>
</dbReference>
<comment type="caution">
    <text evidence="1">The sequence shown here is derived from an EMBL/GenBank/DDBJ whole genome shotgun (WGS) entry which is preliminary data.</text>
</comment>